<proteinExistence type="predicted"/>
<evidence type="ECO:0000256" key="1">
    <source>
        <dbReference type="SAM" id="Coils"/>
    </source>
</evidence>
<protein>
    <submittedName>
        <fullName evidence="2">Uncharacterized protein</fullName>
    </submittedName>
</protein>
<evidence type="ECO:0000313" key="2">
    <source>
        <dbReference type="EMBL" id="RIY31805.1"/>
    </source>
</evidence>
<dbReference type="OrthoDB" id="5673787at2"/>
<dbReference type="Proteomes" id="UP000265691">
    <property type="component" value="Unassembled WGS sequence"/>
</dbReference>
<reference evidence="2 3" key="1">
    <citation type="submission" date="2017-08" db="EMBL/GenBank/DDBJ databases">
        <title>Reclassification of Bisgaard taxon 37 and 44.</title>
        <authorList>
            <person name="Christensen H."/>
        </authorList>
    </citation>
    <scope>NUCLEOTIDE SEQUENCE [LARGE SCALE GENOMIC DNA]</scope>
    <source>
        <strain evidence="2 3">B96_3</strain>
    </source>
</reference>
<keyword evidence="1" id="KW-0175">Coiled coil</keyword>
<accession>A0A3A1Y2M3</accession>
<feature type="coiled-coil region" evidence="1">
    <location>
        <begin position="326"/>
        <end position="353"/>
    </location>
</feature>
<evidence type="ECO:0000313" key="3">
    <source>
        <dbReference type="Proteomes" id="UP000265691"/>
    </source>
</evidence>
<gene>
    <name evidence="2" type="ORF">CKF54_06070</name>
</gene>
<sequence>MDLNNAKHVFVVHSGITTLVAKLVIEQLKIKPENAFIFCRKNSYANALKVVPQKNIILADELFKFYNDGASDVIDRNLLSNVLMSRLVFQTLESAFNRDKAQKVLPALSIDNQEEKAIQGTPFIAYVPHLADLMCNLLVKQPNCLKINYLEEGTLNYINYDALNTEKNYYFEQMLEQAPELSSDKSGVLFFGEYRFYNIGEFENVHLHLKQAESNFYTLTNYSFFYHMIGDKRVLLDVNLLKTQDSLQQSRLYTIKQQALAKHKQLQKHQDGLNQYINVVVFEGQGNVIDNSKFEDYSITLIQNLIDAGIKYAQYKFHPLSTEEVRQSLRDKLVKLEIVLDELDDNISLEEEALIAPEKTMLFHSIQSSALLYTGAFGQYAKCYQEIAANDKVLEKQIEKFAFDMKTLVQKTSKYILE</sequence>
<keyword evidence="3" id="KW-1185">Reference proteome</keyword>
<organism evidence="2 3">
    <name type="scientific">Psittacicella hinzii</name>
    <dbReference type="NCBI Taxonomy" id="2028575"/>
    <lineage>
        <taxon>Bacteria</taxon>
        <taxon>Pseudomonadati</taxon>
        <taxon>Pseudomonadota</taxon>
        <taxon>Gammaproteobacteria</taxon>
        <taxon>Pasteurellales</taxon>
        <taxon>Psittacicellaceae</taxon>
        <taxon>Psittacicella</taxon>
    </lineage>
</organism>
<comment type="caution">
    <text evidence="2">The sequence shown here is derived from an EMBL/GenBank/DDBJ whole genome shotgun (WGS) entry which is preliminary data.</text>
</comment>
<dbReference type="AlphaFoldDB" id="A0A3A1Y2M3"/>
<dbReference type="EMBL" id="NRHC01000078">
    <property type="protein sequence ID" value="RIY31805.1"/>
    <property type="molecule type" value="Genomic_DNA"/>
</dbReference>
<dbReference type="RefSeq" id="WP_119525474.1">
    <property type="nucleotide sequence ID" value="NZ_NRHC01000078.1"/>
</dbReference>
<name>A0A3A1Y2M3_9GAMM</name>